<keyword evidence="2" id="KW-1185">Reference proteome</keyword>
<comment type="caution">
    <text evidence="1">The sequence shown here is derived from an EMBL/GenBank/DDBJ whole genome shotgun (WGS) entry which is preliminary data.</text>
</comment>
<dbReference type="Proteomes" id="UP001314170">
    <property type="component" value="Unassembled WGS sequence"/>
</dbReference>
<organism evidence="1 2">
    <name type="scientific">Dovyalis caffra</name>
    <dbReference type="NCBI Taxonomy" id="77055"/>
    <lineage>
        <taxon>Eukaryota</taxon>
        <taxon>Viridiplantae</taxon>
        <taxon>Streptophyta</taxon>
        <taxon>Embryophyta</taxon>
        <taxon>Tracheophyta</taxon>
        <taxon>Spermatophyta</taxon>
        <taxon>Magnoliopsida</taxon>
        <taxon>eudicotyledons</taxon>
        <taxon>Gunneridae</taxon>
        <taxon>Pentapetalae</taxon>
        <taxon>rosids</taxon>
        <taxon>fabids</taxon>
        <taxon>Malpighiales</taxon>
        <taxon>Salicaceae</taxon>
        <taxon>Flacourtieae</taxon>
        <taxon>Dovyalis</taxon>
    </lineage>
</organism>
<name>A0AAV1STF7_9ROSI</name>
<protein>
    <submittedName>
        <fullName evidence="1">Uncharacterized protein</fullName>
    </submittedName>
</protein>
<gene>
    <name evidence="1" type="ORF">DCAF_LOCUS26563</name>
</gene>
<proteinExistence type="predicted"/>
<evidence type="ECO:0000313" key="2">
    <source>
        <dbReference type="Proteomes" id="UP001314170"/>
    </source>
</evidence>
<dbReference type="EMBL" id="CAWUPB010001197">
    <property type="protein sequence ID" value="CAK7356292.1"/>
    <property type="molecule type" value="Genomic_DNA"/>
</dbReference>
<sequence length="59" mass="6626">MCRLSIGWSILRTADGLLVYLITVESCIRRCLPLLLAQNLEADKSRSLLSRSDLKGFES</sequence>
<reference evidence="1 2" key="1">
    <citation type="submission" date="2024-01" db="EMBL/GenBank/DDBJ databases">
        <authorList>
            <person name="Waweru B."/>
        </authorList>
    </citation>
    <scope>NUCLEOTIDE SEQUENCE [LARGE SCALE GENOMIC DNA]</scope>
</reference>
<accession>A0AAV1STF7</accession>
<dbReference type="AlphaFoldDB" id="A0AAV1STF7"/>
<evidence type="ECO:0000313" key="1">
    <source>
        <dbReference type="EMBL" id="CAK7356292.1"/>
    </source>
</evidence>